<feature type="domain" description="GST C-terminal" evidence="5">
    <location>
        <begin position="89"/>
        <end position="209"/>
    </location>
</feature>
<dbReference type="GO" id="GO:0016740">
    <property type="term" value="F:transferase activity"/>
    <property type="evidence" value="ECO:0007669"/>
    <property type="project" value="UniProtKB-KW"/>
</dbReference>
<dbReference type="GeneID" id="300210003"/>
<dbReference type="PROSITE" id="PS50404">
    <property type="entry name" value="GST_NTER"/>
    <property type="match status" value="1"/>
</dbReference>
<keyword evidence="2" id="KW-0808">Transferase</keyword>
<dbReference type="InterPro" id="IPR036249">
    <property type="entry name" value="Thioredoxin-like_sf"/>
</dbReference>
<dbReference type="CDD" id="cd03048">
    <property type="entry name" value="GST_N_Ure2p_like"/>
    <property type="match status" value="1"/>
</dbReference>
<evidence type="ECO:0000313" key="6">
    <source>
        <dbReference type="EMBL" id="SDT34356.1"/>
    </source>
</evidence>
<comment type="similarity">
    <text evidence="1 3">Belongs to the GST superfamily.</text>
</comment>
<dbReference type="InterPro" id="IPR004045">
    <property type="entry name" value="Glutathione_S-Trfase_N"/>
</dbReference>
<organism evidence="6 7">
    <name type="scientific">Pseudomonas asplenii</name>
    <dbReference type="NCBI Taxonomy" id="53407"/>
    <lineage>
        <taxon>Bacteria</taxon>
        <taxon>Pseudomonadati</taxon>
        <taxon>Pseudomonadota</taxon>
        <taxon>Gammaproteobacteria</taxon>
        <taxon>Pseudomonadales</taxon>
        <taxon>Pseudomonadaceae</taxon>
        <taxon>Pseudomonas</taxon>
    </lineage>
</organism>
<gene>
    <name evidence="6" type="ORF">SAMN05216598_5147</name>
</gene>
<dbReference type="PANTHER" id="PTHR44051">
    <property type="entry name" value="GLUTATHIONE S-TRANSFERASE-RELATED"/>
    <property type="match status" value="1"/>
</dbReference>
<dbReference type="RefSeq" id="WP_090210058.1">
    <property type="nucleotide sequence ID" value="NZ_LT629777.1"/>
</dbReference>
<evidence type="ECO:0000313" key="7">
    <source>
        <dbReference type="Proteomes" id="UP000199524"/>
    </source>
</evidence>
<dbReference type="InterPro" id="IPR040079">
    <property type="entry name" value="Glutathione_S-Trfase"/>
</dbReference>
<evidence type="ECO:0000256" key="3">
    <source>
        <dbReference type="RuleBase" id="RU003494"/>
    </source>
</evidence>
<sequence length="209" mass="23783">MKTASLHLYTADTPNGQKISIALEELGLDYRQTNVDLNKGEQKAPDFLALNPNGKIPVFVDEQEQVTLFESAVILTYLTNRYGELGGQSAAENLLIQQWLCFQIASVGPMLGQLWWFRHGTTTRNEQALERYRRESLRLYGVVESELVKRGYIAGERYTIADIALFTWLRTHEELDLDMSPFPAVQAWLEKIAKRPAVQRGLAKSRPEV</sequence>
<dbReference type="Pfam" id="PF00043">
    <property type="entry name" value="GST_C"/>
    <property type="match status" value="1"/>
</dbReference>
<evidence type="ECO:0000259" key="5">
    <source>
        <dbReference type="PROSITE" id="PS50405"/>
    </source>
</evidence>
<dbReference type="InterPro" id="IPR036282">
    <property type="entry name" value="Glutathione-S-Trfase_C_sf"/>
</dbReference>
<dbReference type="Gene3D" id="1.20.1050.10">
    <property type="match status" value="1"/>
</dbReference>
<dbReference type="SUPFAM" id="SSF52833">
    <property type="entry name" value="Thioredoxin-like"/>
    <property type="match status" value="1"/>
</dbReference>
<dbReference type="Gene3D" id="3.40.30.10">
    <property type="entry name" value="Glutaredoxin"/>
    <property type="match status" value="1"/>
</dbReference>
<name>A0A1H1ZM94_9PSED</name>
<dbReference type="InterPro" id="IPR010987">
    <property type="entry name" value="Glutathione-S-Trfase_C-like"/>
</dbReference>
<dbReference type="EMBL" id="LT629777">
    <property type="protein sequence ID" value="SDT34356.1"/>
    <property type="molecule type" value="Genomic_DNA"/>
</dbReference>
<dbReference type="AlphaFoldDB" id="A0A1H1ZM94"/>
<dbReference type="InterPro" id="IPR004046">
    <property type="entry name" value="GST_C"/>
</dbReference>
<dbReference type="PROSITE" id="PS50405">
    <property type="entry name" value="GST_CTER"/>
    <property type="match status" value="1"/>
</dbReference>
<accession>A0A1H1ZM94</accession>
<dbReference type="SUPFAM" id="SSF47616">
    <property type="entry name" value="GST C-terminal domain-like"/>
    <property type="match status" value="1"/>
</dbReference>
<reference evidence="7" key="1">
    <citation type="submission" date="2016-10" db="EMBL/GenBank/DDBJ databases">
        <authorList>
            <person name="Varghese N."/>
            <person name="Submissions S."/>
        </authorList>
    </citation>
    <scope>NUCLEOTIDE SEQUENCE [LARGE SCALE GENOMIC DNA]</scope>
    <source>
        <strain evidence="7">ATCC 23835</strain>
    </source>
</reference>
<proteinExistence type="inferred from homology"/>
<feature type="domain" description="GST N-terminal" evidence="4">
    <location>
        <begin position="3"/>
        <end position="86"/>
    </location>
</feature>
<dbReference type="SFLD" id="SFLDS00019">
    <property type="entry name" value="Glutathione_Transferase_(cytos"/>
    <property type="match status" value="2"/>
</dbReference>
<dbReference type="PANTHER" id="PTHR44051:SF8">
    <property type="entry name" value="GLUTATHIONE S-TRANSFERASE GSTA"/>
    <property type="match status" value="1"/>
</dbReference>
<dbReference type="SFLD" id="SFLDG01150">
    <property type="entry name" value="Main.1:_Beta-like"/>
    <property type="match status" value="1"/>
</dbReference>
<dbReference type="Proteomes" id="UP000199524">
    <property type="component" value="Chromosome I"/>
</dbReference>
<evidence type="ECO:0000256" key="1">
    <source>
        <dbReference type="ARBA" id="ARBA00007409"/>
    </source>
</evidence>
<dbReference type="Pfam" id="PF02798">
    <property type="entry name" value="GST_N"/>
    <property type="match status" value="1"/>
</dbReference>
<protein>
    <submittedName>
        <fullName evidence="6">GST-like protein</fullName>
    </submittedName>
</protein>
<dbReference type="SFLD" id="SFLDG00358">
    <property type="entry name" value="Main_(cytGST)"/>
    <property type="match status" value="2"/>
</dbReference>
<evidence type="ECO:0000256" key="2">
    <source>
        <dbReference type="ARBA" id="ARBA00022679"/>
    </source>
</evidence>
<keyword evidence="7" id="KW-1185">Reference proteome</keyword>
<dbReference type="FunFam" id="3.40.30.10:FF:000039">
    <property type="entry name" value="Glutathione S-transferase domain"/>
    <property type="match status" value="1"/>
</dbReference>
<evidence type="ECO:0000259" key="4">
    <source>
        <dbReference type="PROSITE" id="PS50404"/>
    </source>
</evidence>
<dbReference type="SFLD" id="SFLDG01151">
    <property type="entry name" value="Main.2:_Nu-like"/>
    <property type="match status" value="1"/>
</dbReference>